<feature type="transmembrane region" description="Helical" evidence="1">
    <location>
        <begin position="40"/>
        <end position="61"/>
    </location>
</feature>
<accession>A0A0F5ITR1</accession>
<evidence type="ECO:0000313" key="3">
    <source>
        <dbReference type="Proteomes" id="UP000033047"/>
    </source>
</evidence>
<name>A0A0F5ITR1_9BACT</name>
<evidence type="ECO:0008006" key="4">
    <source>
        <dbReference type="Google" id="ProtNLM"/>
    </source>
</evidence>
<gene>
    <name evidence="2" type="ORF">HMPREF1535_04175</name>
</gene>
<keyword evidence="1" id="KW-0472">Membrane</keyword>
<organism evidence="2 3">
    <name type="scientific">Parabacteroides goldsteinii DSM 19448 = WAL 12034</name>
    <dbReference type="NCBI Taxonomy" id="927665"/>
    <lineage>
        <taxon>Bacteria</taxon>
        <taxon>Pseudomonadati</taxon>
        <taxon>Bacteroidota</taxon>
        <taxon>Bacteroidia</taxon>
        <taxon>Bacteroidales</taxon>
        <taxon>Tannerellaceae</taxon>
        <taxon>Parabacteroides</taxon>
    </lineage>
</organism>
<dbReference type="HOGENOM" id="CLU_110595_0_0_10"/>
<dbReference type="GeneID" id="69980787"/>
<proteinExistence type="predicted"/>
<protein>
    <recommendedName>
        <fullName evidence="4">NfeD-like C-terminal domain-containing protein</fullName>
    </recommendedName>
</protein>
<evidence type="ECO:0000313" key="2">
    <source>
        <dbReference type="EMBL" id="KKB48946.1"/>
    </source>
</evidence>
<dbReference type="AlphaFoldDB" id="A0A0F5ITR1"/>
<reference evidence="2 3" key="1">
    <citation type="submission" date="2013-04" db="EMBL/GenBank/DDBJ databases">
        <title>The Genome Sequence of Parabacteroides goldsteinii DSM 19448.</title>
        <authorList>
            <consortium name="The Broad Institute Genomics Platform"/>
            <person name="Earl A."/>
            <person name="Ward D."/>
            <person name="Feldgarden M."/>
            <person name="Gevers D."/>
            <person name="Martens E."/>
            <person name="Sakamoto M."/>
            <person name="Benno Y."/>
            <person name="Song Y."/>
            <person name="Liu C."/>
            <person name="Lee J."/>
            <person name="Bolanos M."/>
            <person name="Vaisanen M.L."/>
            <person name="Finegold S.M."/>
            <person name="Walker B."/>
            <person name="Young S."/>
            <person name="Zeng Q."/>
            <person name="Gargeya S."/>
            <person name="Fitzgerald M."/>
            <person name="Haas B."/>
            <person name="Abouelleil A."/>
            <person name="Allen A.W."/>
            <person name="Alvarado L."/>
            <person name="Arachchi H.M."/>
            <person name="Berlin A.M."/>
            <person name="Chapman S.B."/>
            <person name="Gainer-Dewar J."/>
            <person name="Goldberg J."/>
            <person name="Griggs A."/>
            <person name="Gujja S."/>
            <person name="Hansen M."/>
            <person name="Howarth C."/>
            <person name="Imamovic A."/>
            <person name="Ireland A."/>
            <person name="Larimer J."/>
            <person name="McCowan C."/>
            <person name="Murphy C."/>
            <person name="Pearson M."/>
            <person name="Poon T.W."/>
            <person name="Priest M."/>
            <person name="Roberts A."/>
            <person name="Saif S."/>
            <person name="Shea T."/>
            <person name="Sisk P."/>
            <person name="Sykes S."/>
            <person name="Wortman J."/>
            <person name="Nusbaum C."/>
            <person name="Birren B."/>
        </authorList>
    </citation>
    <scope>NUCLEOTIDE SEQUENCE [LARGE SCALE GENOMIC DNA]</scope>
    <source>
        <strain evidence="2 3">DSM 19448</strain>
    </source>
</reference>
<keyword evidence="1" id="KW-0812">Transmembrane</keyword>
<dbReference type="RefSeq" id="WP_007656066.1">
    <property type="nucleotide sequence ID" value="NZ_KQ033913.1"/>
</dbReference>
<comment type="caution">
    <text evidence="2">The sequence shown here is derived from an EMBL/GenBank/DDBJ whole genome shotgun (WGS) entry which is preliminary data.</text>
</comment>
<sequence length="164" mass="18461">MVNTIFLGIAVVASAIFLIQFIMSIFFGDLDTDTDIDVDLSSAVSFKGLTHFCIGFGWYMYIAKSTAISTFLIGILIGLLFVFILWFLYKKAYQLQKENKPEKTEALVGRECTIYAHDGVRYIVQVAQNGALREVEVRSLEGKKYQTGDRTLICKVESGTIYIQ</sequence>
<dbReference type="EMBL" id="AQHV01000021">
    <property type="protein sequence ID" value="KKB48946.1"/>
    <property type="molecule type" value="Genomic_DNA"/>
</dbReference>
<dbReference type="STRING" id="927665.HMPREF1535_04175"/>
<keyword evidence="1" id="KW-1133">Transmembrane helix</keyword>
<feature type="transmembrane region" description="Helical" evidence="1">
    <location>
        <begin position="67"/>
        <end position="89"/>
    </location>
</feature>
<dbReference type="PATRIC" id="fig|927665.4.peg.4289"/>
<evidence type="ECO:0000256" key="1">
    <source>
        <dbReference type="SAM" id="Phobius"/>
    </source>
</evidence>
<feature type="transmembrane region" description="Helical" evidence="1">
    <location>
        <begin position="6"/>
        <end position="28"/>
    </location>
</feature>
<dbReference type="Proteomes" id="UP000033047">
    <property type="component" value="Unassembled WGS sequence"/>
</dbReference>